<keyword evidence="2" id="KW-1185">Reference proteome</keyword>
<accession>A0A4U1CC11</accession>
<name>A0A4U1CC11_9SPHI</name>
<dbReference type="SUPFAM" id="SSF51161">
    <property type="entry name" value="Trimeric LpxA-like enzymes"/>
    <property type="match status" value="1"/>
</dbReference>
<dbReference type="InterPro" id="IPR051159">
    <property type="entry name" value="Hexapeptide_acetyltransf"/>
</dbReference>
<dbReference type="Proteomes" id="UP000310477">
    <property type="component" value="Unassembled WGS sequence"/>
</dbReference>
<dbReference type="AlphaFoldDB" id="A0A4U1CC11"/>
<gene>
    <name evidence="1" type="ORF">FA045_02705</name>
</gene>
<dbReference type="OrthoDB" id="9801697at2"/>
<protein>
    <submittedName>
        <fullName evidence="1">Acyltransferase</fullName>
    </submittedName>
</protein>
<keyword evidence="1" id="KW-0808">Transferase</keyword>
<dbReference type="CDD" id="cd04647">
    <property type="entry name" value="LbH_MAT_like"/>
    <property type="match status" value="1"/>
</dbReference>
<dbReference type="GO" id="GO:0016746">
    <property type="term" value="F:acyltransferase activity"/>
    <property type="evidence" value="ECO:0007669"/>
    <property type="project" value="UniProtKB-KW"/>
</dbReference>
<dbReference type="EMBL" id="SWBO01000001">
    <property type="protein sequence ID" value="TKC03498.1"/>
    <property type="molecule type" value="Genomic_DNA"/>
</dbReference>
<dbReference type="Pfam" id="PF00132">
    <property type="entry name" value="Hexapep"/>
    <property type="match status" value="1"/>
</dbReference>
<keyword evidence="1" id="KW-0012">Acyltransferase</keyword>
<organism evidence="1 2">
    <name type="scientific">Pedobacter cryotolerans</name>
    <dbReference type="NCBI Taxonomy" id="2571270"/>
    <lineage>
        <taxon>Bacteria</taxon>
        <taxon>Pseudomonadati</taxon>
        <taxon>Bacteroidota</taxon>
        <taxon>Sphingobacteriia</taxon>
        <taxon>Sphingobacteriales</taxon>
        <taxon>Sphingobacteriaceae</taxon>
        <taxon>Pedobacter</taxon>
    </lineage>
</organism>
<dbReference type="Gene3D" id="2.160.10.10">
    <property type="entry name" value="Hexapeptide repeat proteins"/>
    <property type="match status" value="1"/>
</dbReference>
<dbReference type="InterPro" id="IPR001451">
    <property type="entry name" value="Hexapep"/>
</dbReference>
<dbReference type="PANTHER" id="PTHR23416">
    <property type="entry name" value="SIALIC ACID SYNTHASE-RELATED"/>
    <property type="match status" value="1"/>
</dbReference>
<evidence type="ECO:0000313" key="2">
    <source>
        <dbReference type="Proteomes" id="UP000310477"/>
    </source>
</evidence>
<dbReference type="InterPro" id="IPR011004">
    <property type="entry name" value="Trimer_LpxA-like_sf"/>
</dbReference>
<sequence length="192" mass="21470">MIKIIWIIRALFYKPFFGRFDMISYLGKPIIIFGIKKIYVGKNVRIFPHVRLEAHGENAKITISDDVAIAQNVHITSGANLIIGKASTILANVFITNIDHDYEEIGVHILKQNYVIKDTQIGDNCYIGIGACIQAGTILGNQCIVGANSVVRGKFSDYCVIAGVPAKIIKKYDLERKVWRRTNPDGSYKENI</sequence>
<evidence type="ECO:0000313" key="1">
    <source>
        <dbReference type="EMBL" id="TKC03498.1"/>
    </source>
</evidence>
<reference evidence="1 2" key="1">
    <citation type="submission" date="2019-04" db="EMBL/GenBank/DDBJ databases">
        <title>Pedobacter sp. AR-2-6 sp. nov., isolated from Arctic soil.</title>
        <authorList>
            <person name="Dahal R.H."/>
            <person name="Kim D.-U."/>
        </authorList>
    </citation>
    <scope>NUCLEOTIDE SEQUENCE [LARGE SCALE GENOMIC DNA]</scope>
    <source>
        <strain evidence="1 2">AR-2-6</strain>
    </source>
</reference>
<comment type="caution">
    <text evidence="1">The sequence shown here is derived from an EMBL/GenBank/DDBJ whole genome shotgun (WGS) entry which is preliminary data.</text>
</comment>
<dbReference type="PANTHER" id="PTHR23416:SF78">
    <property type="entry name" value="LIPOPOLYSACCHARIDE BIOSYNTHESIS O-ACETYL TRANSFERASE WBBJ-RELATED"/>
    <property type="match status" value="1"/>
</dbReference>
<dbReference type="RefSeq" id="WP_136874177.1">
    <property type="nucleotide sequence ID" value="NZ_SWBO01000001.1"/>
</dbReference>
<proteinExistence type="predicted"/>